<dbReference type="SUPFAM" id="SSF53720">
    <property type="entry name" value="ALDH-like"/>
    <property type="match status" value="1"/>
</dbReference>
<evidence type="ECO:0000313" key="6">
    <source>
        <dbReference type="EMBL" id="RMI33219.1"/>
    </source>
</evidence>
<evidence type="ECO:0000256" key="1">
    <source>
        <dbReference type="ARBA" id="ARBA00009986"/>
    </source>
</evidence>
<evidence type="ECO:0000256" key="2">
    <source>
        <dbReference type="ARBA" id="ARBA00023002"/>
    </source>
</evidence>
<dbReference type="InterPro" id="IPR016161">
    <property type="entry name" value="Ald_DH/histidinol_DH"/>
</dbReference>
<protein>
    <submittedName>
        <fullName evidence="6">Aldehyde dehydrogenase family protein</fullName>
    </submittedName>
</protein>
<dbReference type="InterPro" id="IPR016163">
    <property type="entry name" value="Ald_DH_C"/>
</dbReference>
<accession>A0A3M2L6E2</accession>
<dbReference type="PROSITE" id="PS00687">
    <property type="entry name" value="ALDEHYDE_DEHYDR_GLU"/>
    <property type="match status" value="1"/>
</dbReference>
<dbReference type="PANTHER" id="PTHR42804">
    <property type="entry name" value="ALDEHYDE DEHYDROGENASE"/>
    <property type="match status" value="1"/>
</dbReference>
<comment type="similarity">
    <text evidence="1 4">Belongs to the aldehyde dehydrogenase family.</text>
</comment>
<proteinExistence type="inferred from homology"/>
<dbReference type="Pfam" id="PF00171">
    <property type="entry name" value="Aldedh"/>
    <property type="match status" value="1"/>
</dbReference>
<dbReference type="Gene3D" id="3.40.605.10">
    <property type="entry name" value="Aldehyde Dehydrogenase, Chain A, domain 1"/>
    <property type="match status" value="1"/>
</dbReference>
<dbReference type="OrthoDB" id="6882680at2"/>
<dbReference type="AlphaFoldDB" id="A0A3M2L6E2"/>
<keyword evidence="2 4" id="KW-0560">Oxidoreductase</keyword>
<reference evidence="6 7" key="1">
    <citation type="submission" date="2018-10" db="EMBL/GenBank/DDBJ databases">
        <title>Isolation from cow dung.</title>
        <authorList>
            <person name="Ling L."/>
        </authorList>
    </citation>
    <scope>NUCLEOTIDE SEQUENCE [LARGE SCALE GENOMIC DNA]</scope>
    <source>
        <strain evidence="6 7">NEAU-LL90</strain>
    </source>
</reference>
<evidence type="ECO:0000259" key="5">
    <source>
        <dbReference type="Pfam" id="PF00171"/>
    </source>
</evidence>
<evidence type="ECO:0000256" key="3">
    <source>
        <dbReference type="PROSITE-ProRule" id="PRU10007"/>
    </source>
</evidence>
<evidence type="ECO:0000313" key="7">
    <source>
        <dbReference type="Proteomes" id="UP000279275"/>
    </source>
</evidence>
<dbReference type="InterPro" id="IPR016162">
    <property type="entry name" value="Ald_DH_N"/>
</dbReference>
<name>A0A3M2L6E2_9NOCA</name>
<dbReference type="RefSeq" id="WP_122187413.1">
    <property type="nucleotide sequence ID" value="NZ_RFFH01000003.1"/>
</dbReference>
<dbReference type="InterPro" id="IPR015590">
    <property type="entry name" value="Aldehyde_DH_dom"/>
</dbReference>
<keyword evidence="7" id="KW-1185">Reference proteome</keyword>
<dbReference type="PANTHER" id="PTHR42804:SF1">
    <property type="entry name" value="ALDEHYDE DEHYDROGENASE-RELATED"/>
    <property type="match status" value="1"/>
</dbReference>
<dbReference type="Proteomes" id="UP000279275">
    <property type="component" value="Unassembled WGS sequence"/>
</dbReference>
<dbReference type="GO" id="GO:0016620">
    <property type="term" value="F:oxidoreductase activity, acting on the aldehyde or oxo group of donors, NAD or NADP as acceptor"/>
    <property type="evidence" value="ECO:0007669"/>
    <property type="project" value="InterPro"/>
</dbReference>
<comment type="caution">
    <text evidence="6">The sequence shown here is derived from an EMBL/GenBank/DDBJ whole genome shotgun (WGS) entry which is preliminary data.</text>
</comment>
<feature type="domain" description="Aldehyde dehydrogenase" evidence="5">
    <location>
        <begin position="16"/>
        <end position="482"/>
    </location>
</feature>
<organism evidence="6 7">
    <name type="scientific">Nocardia stercoris</name>
    <dbReference type="NCBI Taxonomy" id="2483361"/>
    <lineage>
        <taxon>Bacteria</taxon>
        <taxon>Bacillati</taxon>
        <taxon>Actinomycetota</taxon>
        <taxon>Actinomycetes</taxon>
        <taxon>Mycobacteriales</taxon>
        <taxon>Nocardiaceae</taxon>
        <taxon>Nocardia</taxon>
    </lineage>
</organism>
<dbReference type="InterPro" id="IPR029510">
    <property type="entry name" value="Ald_DH_CS_GLU"/>
</dbReference>
<evidence type="ECO:0000256" key="4">
    <source>
        <dbReference type="RuleBase" id="RU003345"/>
    </source>
</evidence>
<sequence>MTTVISQAENYVDGRWITGDGESIASINPSTGRQLALTPASAPAQVAAALTAARHAFDEGEWSRLAPADRGALLNRLAVLLEEHRDELVELAAVELGTPIGSGPTQHVDLPVKYFRWFATAAANGPRDGYEQPLPLDHDPISNSSMLLREPAGVVAAIVAYNAPITMSALKLGGALAAGCSTVLVTSPKAILLTSAFVRLVEEAGFPRGAVNLVFGPPEVTRLVVQAPEVDMVSFTGSPSVGSIILTLAAPTLKKVVLELGGKSPNIVLPGTDLSRAVPASALRFTRNSGQACGATTRTLVPQADFDEYVERSVEFLRSLTVGDPMSPDTVLGPLITAEHRVDVEGFLARARAAGAQIPVGGGRPAGLDEGFFLEPTLVTGVPNEAEIAQEELFAPVGVVMPYTGLDEAVRMANDVKYALNANVWGPTAEAIAFGRRVRSGTVTINGGAGMRADAPWGGPGFSGIGREGGEEGFREFFEVKHMQWPL</sequence>
<gene>
    <name evidence="6" type="ORF">EBN03_08455</name>
</gene>
<dbReference type="Gene3D" id="3.40.309.10">
    <property type="entry name" value="Aldehyde Dehydrogenase, Chain A, domain 2"/>
    <property type="match status" value="1"/>
</dbReference>
<feature type="active site" evidence="3">
    <location>
        <position position="259"/>
    </location>
</feature>
<dbReference type="EMBL" id="RFFH01000003">
    <property type="protein sequence ID" value="RMI33219.1"/>
    <property type="molecule type" value="Genomic_DNA"/>
</dbReference>